<sequence>MPEAETTAAIAEEVDAFGFTIRPDEAAAAGQGKGSGKRDRRHTKKHLQTVRQREIKWRKMLDLNNFRGGQSRAQVEGLQHEKFRSRSFKGIPDSIRGEAWRAQLVDMDAEQYPTDAELNDAWERFEDLMPAEDTPLYSSFEVIDKDLHRTFPNHEYFRLAALPEQAALQGQAHSSNPNAKTIISGQVEMRGLLRAFAHQHPVPGYCQGMGMIAGLLLMYALRNDAYRMFCSLIRKEKYLLDMFAEGLPRVQLFTGALDWLLQKKLPDVGDHLMGEGLMAVIYGVDWFMCNFAKTLPWTTVLRIWDRYLVDGYYVSFVAAFEIVRLLRPQLLASNDMQQHMTLLRNLPIEVTSESVLIPAMDKSKLRYEDVAAALEANGYKPMPDLPEPRFKPPKPAPTIVQAASAPTQAEPVTSAEADAGAPGAPVRVAVQPTSDSPKHVAAASDENQGLRVVDVDDALPGTASALQPARSTESIISKSESLDLGPSDWV</sequence>
<evidence type="ECO:0000313" key="3">
    <source>
        <dbReference type="EMBL" id="EDQ90298.1"/>
    </source>
</evidence>
<protein>
    <recommendedName>
        <fullName evidence="2">Rab-GAP TBC domain-containing protein</fullName>
    </recommendedName>
</protein>
<reference evidence="3 4" key="1">
    <citation type="journal article" date="2008" name="Nature">
        <title>The genome of the choanoflagellate Monosiga brevicollis and the origin of metazoans.</title>
        <authorList>
            <consortium name="JGI Sequencing"/>
            <person name="King N."/>
            <person name="Westbrook M.J."/>
            <person name="Young S.L."/>
            <person name="Kuo A."/>
            <person name="Abedin M."/>
            <person name="Chapman J."/>
            <person name="Fairclough S."/>
            <person name="Hellsten U."/>
            <person name="Isogai Y."/>
            <person name="Letunic I."/>
            <person name="Marr M."/>
            <person name="Pincus D."/>
            <person name="Putnam N."/>
            <person name="Rokas A."/>
            <person name="Wright K.J."/>
            <person name="Zuzow R."/>
            <person name="Dirks W."/>
            <person name="Good M."/>
            <person name="Goodstein D."/>
            <person name="Lemons D."/>
            <person name="Li W."/>
            <person name="Lyons J.B."/>
            <person name="Morris A."/>
            <person name="Nichols S."/>
            <person name="Richter D.J."/>
            <person name="Salamov A."/>
            <person name="Bork P."/>
            <person name="Lim W.A."/>
            <person name="Manning G."/>
            <person name="Miller W.T."/>
            <person name="McGinnis W."/>
            <person name="Shapiro H."/>
            <person name="Tjian R."/>
            <person name="Grigoriev I.V."/>
            <person name="Rokhsar D."/>
        </authorList>
    </citation>
    <scope>NUCLEOTIDE SEQUENCE [LARGE SCALE GENOMIC DNA]</scope>
    <source>
        <strain evidence="4">MX1 / ATCC 50154</strain>
    </source>
</reference>
<dbReference type="InterPro" id="IPR000195">
    <property type="entry name" value="Rab-GAP-TBC_dom"/>
</dbReference>
<dbReference type="GeneID" id="5890174"/>
<feature type="region of interest" description="Disordered" evidence="1">
    <location>
        <begin position="378"/>
        <end position="448"/>
    </location>
</feature>
<dbReference type="Gene3D" id="1.10.472.80">
    <property type="entry name" value="Ypt/Rab-GAP domain of gyp1p, domain 3"/>
    <property type="match status" value="1"/>
</dbReference>
<dbReference type="PANTHER" id="PTHR47219">
    <property type="entry name" value="RAB GTPASE-ACTIVATING PROTEIN 1-LIKE"/>
    <property type="match status" value="1"/>
</dbReference>
<dbReference type="FunCoup" id="A9UWY7">
    <property type="interactions" value="513"/>
</dbReference>
<feature type="region of interest" description="Disordered" evidence="1">
    <location>
        <begin position="463"/>
        <end position="490"/>
    </location>
</feature>
<dbReference type="PROSITE" id="PS50086">
    <property type="entry name" value="TBC_RABGAP"/>
    <property type="match status" value="1"/>
</dbReference>
<dbReference type="RefSeq" id="XP_001745065.1">
    <property type="nucleotide sequence ID" value="XM_001745013.1"/>
</dbReference>
<evidence type="ECO:0000256" key="1">
    <source>
        <dbReference type="SAM" id="MobiDB-lite"/>
    </source>
</evidence>
<dbReference type="GO" id="GO:0005886">
    <property type="term" value="C:plasma membrane"/>
    <property type="evidence" value="ECO:0000318"/>
    <property type="project" value="GO_Central"/>
</dbReference>
<dbReference type="SUPFAM" id="SSF47923">
    <property type="entry name" value="Ypt/Rab-GAP domain of gyp1p"/>
    <property type="match status" value="2"/>
</dbReference>
<organism evidence="3 4">
    <name type="scientific">Monosiga brevicollis</name>
    <name type="common">Choanoflagellate</name>
    <dbReference type="NCBI Taxonomy" id="81824"/>
    <lineage>
        <taxon>Eukaryota</taxon>
        <taxon>Choanoflagellata</taxon>
        <taxon>Craspedida</taxon>
        <taxon>Salpingoecidae</taxon>
        <taxon>Monosiga</taxon>
    </lineage>
</organism>
<feature type="compositionally biased region" description="Polar residues" evidence="1">
    <location>
        <begin position="469"/>
        <end position="479"/>
    </location>
</feature>
<dbReference type="SMART" id="SM00164">
    <property type="entry name" value="TBC"/>
    <property type="match status" value="1"/>
</dbReference>
<gene>
    <name evidence="3" type="ORF">MONBRDRAFT_32033</name>
</gene>
<feature type="compositionally biased region" description="Low complexity" evidence="1">
    <location>
        <begin position="417"/>
        <end position="432"/>
    </location>
</feature>
<dbReference type="AlphaFoldDB" id="A9UWY7"/>
<dbReference type="EMBL" id="CH991548">
    <property type="protein sequence ID" value="EDQ90298.1"/>
    <property type="molecule type" value="Genomic_DNA"/>
</dbReference>
<dbReference type="KEGG" id="mbr:MONBRDRAFT_32033"/>
<dbReference type="PANTHER" id="PTHR47219:SF9">
    <property type="entry name" value="GTPASE ACTIVATING PROTEIN AND CENTROSOME-ASSOCIATED, ISOFORM B"/>
    <property type="match status" value="1"/>
</dbReference>
<feature type="domain" description="Rab-GAP TBC" evidence="2">
    <location>
        <begin position="90"/>
        <end position="311"/>
    </location>
</feature>
<dbReference type="InterPro" id="IPR035969">
    <property type="entry name" value="Rab-GAP_TBC_sf"/>
</dbReference>
<dbReference type="eggNOG" id="KOG2221">
    <property type="taxonomic scope" value="Eukaryota"/>
</dbReference>
<dbReference type="Proteomes" id="UP000001357">
    <property type="component" value="Unassembled WGS sequence"/>
</dbReference>
<dbReference type="Pfam" id="PF00566">
    <property type="entry name" value="RabGAP-TBC"/>
    <property type="match status" value="1"/>
</dbReference>
<accession>A9UWY7</accession>
<name>A9UWY7_MONBE</name>
<dbReference type="InParanoid" id="A9UWY7"/>
<dbReference type="GO" id="GO:0005737">
    <property type="term" value="C:cytoplasm"/>
    <property type="evidence" value="ECO:0000318"/>
    <property type="project" value="GO_Central"/>
</dbReference>
<keyword evidence="4" id="KW-1185">Reference proteome</keyword>
<dbReference type="GO" id="GO:0005096">
    <property type="term" value="F:GTPase activator activity"/>
    <property type="evidence" value="ECO:0000318"/>
    <property type="project" value="GO_Central"/>
</dbReference>
<dbReference type="Gene3D" id="1.10.8.270">
    <property type="entry name" value="putative rabgap domain of human tbc1 domain family member 14 like domains"/>
    <property type="match status" value="1"/>
</dbReference>
<feature type="region of interest" description="Disordered" evidence="1">
    <location>
        <begin position="24"/>
        <end position="45"/>
    </location>
</feature>
<proteinExistence type="predicted"/>
<dbReference type="STRING" id="81824.A9UWY7"/>
<evidence type="ECO:0000313" key="4">
    <source>
        <dbReference type="Proteomes" id="UP000001357"/>
    </source>
</evidence>
<evidence type="ECO:0000259" key="2">
    <source>
        <dbReference type="PROSITE" id="PS50086"/>
    </source>
</evidence>
<dbReference type="InterPro" id="IPR050302">
    <property type="entry name" value="Rab_GAP_TBC_domain"/>
</dbReference>